<proteinExistence type="predicted"/>
<dbReference type="InterPro" id="IPR046732">
    <property type="entry name" value="DUF6624"/>
</dbReference>
<feature type="non-terminal residue" evidence="1">
    <location>
        <position position="181"/>
    </location>
</feature>
<dbReference type="Pfam" id="PF20329">
    <property type="entry name" value="DUF6624"/>
    <property type="match status" value="1"/>
</dbReference>
<reference evidence="1 2" key="1">
    <citation type="submission" date="2024-01" db="EMBL/GenBank/DDBJ databases">
        <title>Whole genome of Chryseobacterium arthrosphaerae NNCa 2741.</title>
        <authorList>
            <person name="Boriskina E.V."/>
            <person name="Gordinskaya N.A."/>
            <person name="Kropotov V.S."/>
            <person name="Alekseeva A.E."/>
            <person name="Makhova M.A."/>
            <person name="Kryazhev D.V."/>
            <person name="Shkurkina I.S."/>
        </authorList>
    </citation>
    <scope>NUCLEOTIDE SEQUENCE [LARGE SCALE GENOMIC DNA]</scope>
    <source>
        <strain evidence="1 2">NNCa 2741</strain>
    </source>
</reference>
<accession>A0ABU7QZ10</accession>
<keyword evidence="2" id="KW-1185">Reference proteome</keyword>
<comment type="caution">
    <text evidence="1">The sequence shown here is derived from an EMBL/GenBank/DDBJ whole genome shotgun (WGS) entry which is preliminary data.</text>
</comment>
<gene>
    <name evidence="1" type="ORF">V2E39_10440</name>
</gene>
<dbReference type="EMBL" id="JAZGJU010000018">
    <property type="protein sequence ID" value="MEE6127801.1"/>
    <property type="molecule type" value="Genomic_DNA"/>
</dbReference>
<dbReference type="Proteomes" id="UP001350005">
    <property type="component" value="Unassembled WGS sequence"/>
</dbReference>
<evidence type="ECO:0000313" key="2">
    <source>
        <dbReference type="Proteomes" id="UP001350005"/>
    </source>
</evidence>
<dbReference type="RefSeq" id="WP_330937327.1">
    <property type="nucleotide sequence ID" value="NZ_JAZGJU010000018.1"/>
</dbReference>
<name>A0ABU7QZ10_9FLAO</name>
<protein>
    <submittedName>
        <fullName evidence="1">DUF6624 domain-containing protein</fullName>
    </submittedName>
</protein>
<evidence type="ECO:0000313" key="1">
    <source>
        <dbReference type="EMBL" id="MEE6127801.1"/>
    </source>
</evidence>
<organism evidence="1 2">
    <name type="scientific">Chryseobacterium arthrosphaerae</name>
    <dbReference type="NCBI Taxonomy" id="651561"/>
    <lineage>
        <taxon>Bacteria</taxon>
        <taxon>Pseudomonadati</taxon>
        <taxon>Bacteroidota</taxon>
        <taxon>Flavobacteriia</taxon>
        <taxon>Flavobacteriales</taxon>
        <taxon>Weeksellaceae</taxon>
        <taxon>Chryseobacterium group</taxon>
        <taxon>Chryseobacterium</taxon>
    </lineage>
</organism>
<sequence length="181" mass="20982">MFSLDELRITKGKVLLLLIFCCFSCKKENEYSGVKKILEEVLVDDQKFRDPIYDHVKQDSLDRKNIKVVTKIIDSLGWLGENEVGKDANLALFVTIQHAHDVETMEKYLPIMKVAVKNGSAKKRQLAYLIDRVELLNNRKQIYGTQLSFKNNGKAYVENLVDSIDLNLRREKMELDPIEDY</sequence>